<feature type="signal peptide" evidence="8">
    <location>
        <begin position="1"/>
        <end position="25"/>
    </location>
</feature>
<evidence type="ECO:0000256" key="3">
    <source>
        <dbReference type="ARBA" id="ARBA00022723"/>
    </source>
</evidence>
<protein>
    <submittedName>
        <fullName evidence="9">Tannase/feruloyl esterase family alpha/beta hydrolase</fullName>
    </submittedName>
</protein>
<dbReference type="EMBL" id="JABCSC020000001">
    <property type="protein sequence ID" value="NSL53942.1"/>
    <property type="molecule type" value="Genomic_DNA"/>
</dbReference>
<dbReference type="Proteomes" id="UP000778523">
    <property type="component" value="Unassembled WGS sequence"/>
</dbReference>
<keyword evidence="4 8" id="KW-0732">Signal</keyword>
<evidence type="ECO:0000256" key="6">
    <source>
        <dbReference type="ARBA" id="ARBA00022837"/>
    </source>
</evidence>
<dbReference type="Gene3D" id="3.40.50.1820">
    <property type="entry name" value="alpha/beta hydrolase"/>
    <property type="match status" value="1"/>
</dbReference>
<keyword evidence="7" id="KW-1015">Disulfide bond</keyword>
<evidence type="ECO:0000256" key="7">
    <source>
        <dbReference type="ARBA" id="ARBA00023157"/>
    </source>
</evidence>
<evidence type="ECO:0000256" key="8">
    <source>
        <dbReference type="SAM" id="SignalP"/>
    </source>
</evidence>
<evidence type="ECO:0000256" key="2">
    <source>
        <dbReference type="ARBA" id="ARBA00022487"/>
    </source>
</evidence>
<keyword evidence="5 9" id="KW-0378">Hydrolase</keyword>
<keyword evidence="6" id="KW-0106">Calcium</keyword>
<evidence type="ECO:0000313" key="9">
    <source>
        <dbReference type="EMBL" id="NSL53942.1"/>
    </source>
</evidence>
<evidence type="ECO:0000256" key="4">
    <source>
        <dbReference type="ARBA" id="ARBA00022729"/>
    </source>
</evidence>
<dbReference type="InterPro" id="IPR029058">
    <property type="entry name" value="AB_hydrolase_fold"/>
</dbReference>
<feature type="chain" id="PRO_5046404058" evidence="8">
    <location>
        <begin position="26"/>
        <end position="561"/>
    </location>
</feature>
<dbReference type="Pfam" id="PF07519">
    <property type="entry name" value="Tannase"/>
    <property type="match status" value="1"/>
</dbReference>
<dbReference type="RefSeq" id="WP_170020282.1">
    <property type="nucleotide sequence ID" value="NZ_JABCSC020000001.1"/>
</dbReference>
<evidence type="ECO:0000256" key="5">
    <source>
        <dbReference type="ARBA" id="ARBA00022801"/>
    </source>
</evidence>
<reference evidence="9 10" key="1">
    <citation type="submission" date="2020-06" db="EMBL/GenBank/DDBJ databases">
        <title>Draft genome of Uliginosibacterium sp. IMCC34675.</title>
        <authorList>
            <person name="Song J."/>
        </authorList>
    </citation>
    <scope>NUCLEOTIDE SEQUENCE [LARGE SCALE GENOMIC DNA]</scope>
    <source>
        <strain evidence="9 10">IMCC34675</strain>
    </source>
</reference>
<dbReference type="InterPro" id="IPR011118">
    <property type="entry name" value="Tannase/feruloyl_esterase"/>
</dbReference>
<name>A0ABX2ICE1_9RHOO</name>
<accession>A0ABX2ICE1</accession>
<dbReference type="GO" id="GO:0016787">
    <property type="term" value="F:hydrolase activity"/>
    <property type="evidence" value="ECO:0007669"/>
    <property type="project" value="UniProtKB-KW"/>
</dbReference>
<dbReference type="PANTHER" id="PTHR33938:SF15">
    <property type="entry name" value="FERULOYL ESTERASE B-RELATED"/>
    <property type="match status" value="1"/>
</dbReference>
<proteinExistence type="inferred from homology"/>
<sequence>MRKRDALRVLLALAASLLLCPGVQAATPEVVKPVQSCTGLLATALSDIGGEGSQVLSARESVKDGVTMCVLEGRLAPAIGFRVSLPVEGWTQRYLQIGCGGLCGRIPEEVGAAEGCVPLKAGGFVIASTDMGHQGMGGEFGRDEALRIDFAHRAVHLTAVAAKKLIRAYYGRAEAFAYFTGCSDGGREALMEAQRYPEDFDGIIAGAAAMNFQVQNGLYHAWQASANTGADGQAILQAARLPLLHQAVLAQCDGLDGLQDGLLSDPRLCHFDSASLQCPVGATSPRSDCLSAAEVDAVRKLYAGPRDPRSGERLIIGGPQYGSELAWAGVFVPRAAGQPIFSGQIALDALRNLSFERNPPESFSLADIHFDQAMLEQLKPLHPLYDATNPDLRAFAAAGGKLILWHGWADPHISPLNTLAYHEALEQFMGKQEAAAFERLYLLPGVYHCADGEGPSLVDFLTPMLAWVEQGQVSQAVLAKQAASRPRSSFGQPGALSPAVEASPAPAKTRARPLYPYPALAALKPGADPDQAASYTAAPARFTASTPAWAGSSLFTPYRAK</sequence>
<comment type="similarity">
    <text evidence="1">Belongs to the tannase family.</text>
</comment>
<dbReference type="PANTHER" id="PTHR33938">
    <property type="entry name" value="FERULOYL ESTERASE B-RELATED"/>
    <property type="match status" value="1"/>
</dbReference>
<organism evidence="9 10">
    <name type="scientific">Uliginosibacterium aquaticum</name>
    <dbReference type="NCBI Taxonomy" id="2731212"/>
    <lineage>
        <taxon>Bacteria</taxon>
        <taxon>Pseudomonadati</taxon>
        <taxon>Pseudomonadota</taxon>
        <taxon>Betaproteobacteria</taxon>
        <taxon>Rhodocyclales</taxon>
        <taxon>Zoogloeaceae</taxon>
        <taxon>Uliginosibacterium</taxon>
    </lineage>
</organism>
<keyword evidence="2" id="KW-0719">Serine esterase</keyword>
<keyword evidence="3" id="KW-0479">Metal-binding</keyword>
<evidence type="ECO:0000313" key="10">
    <source>
        <dbReference type="Proteomes" id="UP000778523"/>
    </source>
</evidence>
<evidence type="ECO:0000256" key="1">
    <source>
        <dbReference type="ARBA" id="ARBA00006249"/>
    </source>
</evidence>
<keyword evidence="10" id="KW-1185">Reference proteome</keyword>
<dbReference type="SUPFAM" id="SSF53474">
    <property type="entry name" value="alpha/beta-Hydrolases"/>
    <property type="match status" value="1"/>
</dbReference>
<comment type="caution">
    <text evidence="9">The sequence shown here is derived from an EMBL/GenBank/DDBJ whole genome shotgun (WGS) entry which is preliminary data.</text>
</comment>
<gene>
    <name evidence="9" type="ORF">HJ583_002790</name>
</gene>